<dbReference type="InterPro" id="IPR058533">
    <property type="entry name" value="Cation_efflux_TM"/>
</dbReference>
<name>A0A2R5FNL7_NOSCO</name>
<comment type="similarity">
    <text evidence="2">Belongs to the cation diffusion facilitator (CDF) transporter (TC 2.A.4) family. SLC30A subfamily.</text>
</comment>
<sequence length="330" mass="36195">MVSLQWCGCADNSVKVVNNYQKAKNLWITVGLLAVFFVAEWSVGLWSQSLSLQADAGHILSDITALAISLFASFLAKQPAKKKATFGHQRIEVLAALVNGLGLVAIATFIILEAIQRWQHPAAILGLPMLAIAVLGLIINLLNINLLHPHSHNDLNLRGALLHVIADTVSSVGVIIAALVVHLWDWWWADVAISIVVAIFTGLSALPLVQDSLRIFLEYAPESIDPVDVEISLKSFPGVVEVEKLHIWAISSNKVMLCANLTVECTTIQERDRLLTKLETHIRKTFNIAEITLQLSSCMKSSALPIHPLFNQDLVFMLSASKTNLTQNHS</sequence>
<feature type="transmembrane region" description="Helical" evidence="8">
    <location>
        <begin position="122"/>
        <end position="147"/>
    </location>
</feature>
<feature type="domain" description="Cation efflux protein transmembrane" evidence="9">
    <location>
        <begin position="27"/>
        <end position="217"/>
    </location>
</feature>
<dbReference type="Proteomes" id="UP000245124">
    <property type="component" value="Unassembled WGS sequence"/>
</dbReference>
<dbReference type="SUPFAM" id="SSF161111">
    <property type="entry name" value="Cation efflux protein transmembrane domain-like"/>
    <property type="match status" value="1"/>
</dbReference>
<feature type="transmembrane region" description="Helical" evidence="8">
    <location>
        <begin position="56"/>
        <end position="76"/>
    </location>
</feature>
<keyword evidence="3" id="KW-0813">Transport</keyword>
<keyword evidence="6" id="KW-0406">Ion transport</keyword>
<dbReference type="PANTHER" id="PTHR11562:SF17">
    <property type="entry name" value="RE54080P-RELATED"/>
    <property type="match status" value="1"/>
</dbReference>
<dbReference type="GO" id="GO:0005886">
    <property type="term" value="C:plasma membrane"/>
    <property type="evidence" value="ECO:0007669"/>
    <property type="project" value="TreeGrafter"/>
</dbReference>
<evidence type="ECO:0000256" key="2">
    <source>
        <dbReference type="ARBA" id="ARBA00008873"/>
    </source>
</evidence>
<dbReference type="Pfam" id="PF01545">
    <property type="entry name" value="Cation_efflux"/>
    <property type="match status" value="1"/>
</dbReference>
<evidence type="ECO:0000256" key="3">
    <source>
        <dbReference type="ARBA" id="ARBA00022448"/>
    </source>
</evidence>
<dbReference type="GO" id="GO:0005385">
    <property type="term" value="F:zinc ion transmembrane transporter activity"/>
    <property type="evidence" value="ECO:0007669"/>
    <property type="project" value="TreeGrafter"/>
</dbReference>
<evidence type="ECO:0000259" key="9">
    <source>
        <dbReference type="Pfam" id="PF01545"/>
    </source>
</evidence>
<dbReference type="EMBL" id="BDUD01000001">
    <property type="protein sequence ID" value="GBG20360.1"/>
    <property type="molecule type" value="Genomic_DNA"/>
</dbReference>
<evidence type="ECO:0000313" key="12">
    <source>
        <dbReference type="Proteomes" id="UP000245124"/>
    </source>
</evidence>
<dbReference type="InterPro" id="IPR027470">
    <property type="entry name" value="Cation_efflux_CTD"/>
</dbReference>
<keyword evidence="7 8" id="KW-0472">Membrane</keyword>
<reference evidence="11 12" key="1">
    <citation type="submission" date="2017-06" db="EMBL/GenBank/DDBJ databases">
        <title>Genome sequencing of cyanobaciteial culture collection at National Institute for Environmental Studies (NIES).</title>
        <authorList>
            <person name="Hirose Y."/>
            <person name="Shimura Y."/>
            <person name="Fujisawa T."/>
            <person name="Nakamura Y."/>
            <person name="Kawachi M."/>
        </authorList>
    </citation>
    <scope>NUCLEOTIDE SEQUENCE [LARGE SCALE GENOMIC DNA]</scope>
    <source>
        <strain evidence="11 12">NIES-4072</strain>
    </source>
</reference>
<feature type="transmembrane region" description="Helical" evidence="8">
    <location>
        <begin position="25"/>
        <end position="44"/>
    </location>
</feature>
<proteinExistence type="inferred from homology"/>
<dbReference type="Pfam" id="PF16916">
    <property type="entry name" value="ZT_dimer"/>
    <property type="match status" value="1"/>
</dbReference>
<evidence type="ECO:0000259" key="10">
    <source>
        <dbReference type="Pfam" id="PF16916"/>
    </source>
</evidence>
<dbReference type="RefSeq" id="WP_109010077.1">
    <property type="nucleotide sequence ID" value="NZ_BDUD01000001.1"/>
</dbReference>
<dbReference type="InterPro" id="IPR027469">
    <property type="entry name" value="Cation_efflux_TMD_sf"/>
</dbReference>
<organism evidence="11 12">
    <name type="scientific">Nostoc commune NIES-4072</name>
    <dbReference type="NCBI Taxonomy" id="2005467"/>
    <lineage>
        <taxon>Bacteria</taxon>
        <taxon>Bacillati</taxon>
        <taxon>Cyanobacteriota</taxon>
        <taxon>Cyanophyceae</taxon>
        <taxon>Nostocales</taxon>
        <taxon>Nostocaceae</taxon>
        <taxon>Nostoc</taxon>
    </lineage>
</organism>
<dbReference type="SUPFAM" id="SSF160240">
    <property type="entry name" value="Cation efflux protein cytoplasmic domain-like"/>
    <property type="match status" value="1"/>
</dbReference>
<protein>
    <submittedName>
        <fullName evidence="11">Putative cation efflux protein</fullName>
    </submittedName>
</protein>
<dbReference type="InterPro" id="IPR036837">
    <property type="entry name" value="Cation_efflux_CTD_sf"/>
</dbReference>
<evidence type="ECO:0000256" key="6">
    <source>
        <dbReference type="ARBA" id="ARBA00023065"/>
    </source>
</evidence>
<evidence type="ECO:0000313" key="11">
    <source>
        <dbReference type="EMBL" id="GBG20360.1"/>
    </source>
</evidence>
<evidence type="ECO:0000256" key="4">
    <source>
        <dbReference type="ARBA" id="ARBA00022692"/>
    </source>
</evidence>
<gene>
    <name evidence="11" type="ORF">NIES4072_40370</name>
</gene>
<comment type="caution">
    <text evidence="11">The sequence shown here is derived from an EMBL/GenBank/DDBJ whole genome shotgun (WGS) entry which is preliminary data.</text>
</comment>
<keyword evidence="4 8" id="KW-0812">Transmembrane</keyword>
<dbReference type="NCBIfam" id="TIGR01297">
    <property type="entry name" value="CDF"/>
    <property type="match status" value="1"/>
</dbReference>
<dbReference type="InterPro" id="IPR050681">
    <property type="entry name" value="CDF/SLC30A"/>
</dbReference>
<keyword evidence="5 8" id="KW-1133">Transmembrane helix</keyword>
<feature type="domain" description="Cation efflux protein cytoplasmic" evidence="10">
    <location>
        <begin position="228"/>
        <end position="295"/>
    </location>
</feature>
<evidence type="ECO:0000256" key="5">
    <source>
        <dbReference type="ARBA" id="ARBA00022989"/>
    </source>
</evidence>
<dbReference type="Gene3D" id="1.20.1510.10">
    <property type="entry name" value="Cation efflux protein transmembrane domain"/>
    <property type="match status" value="1"/>
</dbReference>
<evidence type="ECO:0000256" key="1">
    <source>
        <dbReference type="ARBA" id="ARBA00004141"/>
    </source>
</evidence>
<accession>A0A2R5FNL7</accession>
<evidence type="ECO:0000256" key="8">
    <source>
        <dbReference type="SAM" id="Phobius"/>
    </source>
</evidence>
<dbReference type="InterPro" id="IPR002524">
    <property type="entry name" value="Cation_efflux"/>
</dbReference>
<comment type="subcellular location">
    <subcellularLocation>
        <location evidence="1">Membrane</location>
        <topology evidence="1">Multi-pass membrane protein</topology>
    </subcellularLocation>
</comment>
<dbReference type="AlphaFoldDB" id="A0A2R5FNL7"/>
<dbReference type="OrthoDB" id="9809646at2"/>
<feature type="transmembrane region" description="Helical" evidence="8">
    <location>
        <begin position="186"/>
        <end position="209"/>
    </location>
</feature>
<feature type="transmembrane region" description="Helical" evidence="8">
    <location>
        <begin position="159"/>
        <end position="180"/>
    </location>
</feature>
<dbReference type="PANTHER" id="PTHR11562">
    <property type="entry name" value="CATION EFFLUX PROTEIN/ ZINC TRANSPORTER"/>
    <property type="match status" value="1"/>
</dbReference>
<feature type="transmembrane region" description="Helical" evidence="8">
    <location>
        <begin position="96"/>
        <end position="116"/>
    </location>
</feature>
<keyword evidence="12" id="KW-1185">Reference proteome</keyword>
<evidence type="ECO:0000256" key="7">
    <source>
        <dbReference type="ARBA" id="ARBA00023136"/>
    </source>
</evidence>